<dbReference type="AlphaFoldDB" id="A0A382E6B2"/>
<sequence length="25" mass="2715">VLVLRDGADGLEVLMLRKNSKIAFG</sequence>
<reference evidence="1" key="1">
    <citation type="submission" date="2018-05" db="EMBL/GenBank/DDBJ databases">
        <authorList>
            <person name="Lanie J.A."/>
            <person name="Ng W.-L."/>
            <person name="Kazmierczak K.M."/>
            <person name="Andrzejewski T.M."/>
            <person name="Davidsen T.M."/>
            <person name="Wayne K.J."/>
            <person name="Tettelin H."/>
            <person name="Glass J.I."/>
            <person name="Rusch D."/>
            <person name="Podicherti R."/>
            <person name="Tsui H.-C.T."/>
            <person name="Winkler M.E."/>
        </authorList>
    </citation>
    <scope>NUCLEOTIDE SEQUENCE</scope>
</reference>
<accession>A0A382E6B2</accession>
<dbReference type="EMBL" id="UINC01042777">
    <property type="protein sequence ID" value="SVB45872.1"/>
    <property type="molecule type" value="Genomic_DNA"/>
</dbReference>
<feature type="non-terminal residue" evidence="1">
    <location>
        <position position="25"/>
    </location>
</feature>
<gene>
    <name evidence="1" type="ORF">METZ01_LOCUS198726</name>
</gene>
<evidence type="ECO:0000313" key="1">
    <source>
        <dbReference type="EMBL" id="SVB45872.1"/>
    </source>
</evidence>
<name>A0A382E6B2_9ZZZZ</name>
<feature type="non-terminal residue" evidence="1">
    <location>
        <position position="1"/>
    </location>
</feature>
<protein>
    <submittedName>
        <fullName evidence="1">Uncharacterized protein</fullName>
    </submittedName>
</protein>
<proteinExistence type="predicted"/>
<organism evidence="1">
    <name type="scientific">marine metagenome</name>
    <dbReference type="NCBI Taxonomy" id="408172"/>
    <lineage>
        <taxon>unclassified sequences</taxon>
        <taxon>metagenomes</taxon>
        <taxon>ecological metagenomes</taxon>
    </lineage>
</organism>